<comment type="caution">
    <text evidence="1">The sequence shown here is derived from an EMBL/GenBank/DDBJ whole genome shotgun (WGS) entry which is preliminary data.</text>
</comment>
<evidence type="ECO:0000313" key="2">
    <source>
        <dbReference type="Proteomes" id="UP000034087"/>
    </source>
</evidence>
<dbReference type="AlphaFoldDB" id="A0A0G1LJ98"/>
<sequence>MSLIRLTNHEIIKVMRYLVLVLAFITAWHASALILTSPNDLVLSISPASPKAGQTITATAKSFAFDAARANFRWLLNGKEIASGRGLIEQTFTAGSLGSGMVIRAIATSIDGSVFETQTDVSVADIDFIIHPLAYTPAFYRGAALPTPGSVVEIIAVPHLFSGGAKLKLQNLIYEWSLDGKPVQNQSGGGKNKLVLRLADVGSSEYIVTLKTSSLGGVASTQKNIRIRTYQPEILFYEVNALTGIKPQAIVSFLGRAGNSFSILAEPFFFGLESLARAQIGWSANGEKISPPADGVGNRRLLDLTAPAETESQTNFSIKIEDKGALFQQAEAGLSVTARQ</sequence>
<name>A0A0G1LJ98_9BACT</name>
<reference evidence="1 2" key="1">
    <citation type="journal article" date="2015" name="Nature">
        <title>rRNA introns, odd ribosomes, and small enigmatic genomes across a large radiation of phyla.</title>
        <authorList>
            <person name="Brown C.T."/>
            <person name="Hug L.A."/>
            <person name="Thomas B.C."/>
            <person name="Sharon I."/>
            <person name="Castelle C.J."/>
            <person name="Singh A."/>
            <person name="Wilkins M.J."/>
            <person name="Williams K.H."/>
            <person name="Banfield J.F."/>
        </authorList>
    </citation>
    <scope>NUCLEOTIDE SEQUENCE [LARGE SCALE GENOMIC DNA]</scope>
</reference>
<organism evidence="1 2">
    <name type="scientific">Candidatus Giovannonibacteria bacterium GW2011_GWA1_44_25</name>
    <dbReference type="NCBI Taxonomy" id="1618645"/>
    <lineage>
        <taxon>Bacteria</taxon>
        <taxon>Candidatus Giovannoniibacteriota</taxon>
    </lineage>
</organism>
<protein>
    <submittedName>
        <fullName evidence="1">Uncharacterized protein</fullName>
    </submittedName>
</protein>
<evidence type="ECO:0000313" key="1">
    <source>
        <dbReference type="EMBL" id="KKT59889.1"/>
    </source>
</evidence>
<dbReference type="Proteomes" id="UP000034087">
    <property type="component" value="Unassembled WGS sequence"/>
</dbReference>
<accession>A0A0G1LJ98</accession>
<gene>
    <name evidence="1" type="ORF">UW53_C0006G0036</name>
</gene>
<proteinExistence type="predicted"/>
<dbReference type="EMBL" id="LCIR01000006">
    <property type="protein sequence ID" value="KKT59889.1"/>
    <property type="molecule type" value="Genomic_DNA"/>
</dbReference>